<protein>
    <submittedName>
        <fullName evidence="1">Uncharacterized protein</fullName>
    </submittedName>
</protein>
<evidence type="ECO:0000313" key="2">
    <source>
        <dbReference type="Proteomes" id="UP000008177"/>
    </source>
</evidence>
<evidence type="ECO:0000313" key="1">
    <source>
        <dbReference type="EMBL" id="CCD33807.1"/>
    </source>
</evidence>
<name>G2XST9_BOTF4</name>
<accession>G2XST9</accession>
<dbReference type="HOGENOM" id="CLU_2468771_0_0_1"/>
<dbReference type="AlphaFoldDB" id="G2XST9"/>
<proteinExistence type="predicted"/>
<organism evidence="1 2">
    <name type="scientific">Botryotinia fuckeliana (strain T4)</name>
    <name type="common">Noble rot fungus</name>
    <name type="synonym">Botrytis cinerea</name>
    <dbReference type="NCBI Taxonomy" id="999810"/>
    <lineage>
        <taxon>Eukaryota</taxon>
        <taxon>Fungi</taxon>
        <taxon>Dikarya</taxon>
        <taxon>Ascomycota</taxon>
        <taxon>Pezizomycotina</taxon>
        <taxon>Leotiomycetes</taxon>
        <taxon>Helotiales</taxon>
        <taxon>Sclerotiniaceae</taxon>
        <taxon>Botrytis</taxon>
    </lineage>
</organism>
<dbReference type="InParanoid" id="G2XST9"/>
<reference evidence="2" key="1">
    <citation type="journal article" date="2011" name="PLoS Genet.">
        <title>Genomic analysis of the necrotrophic fungal pathogens Sclerotinia sclerotiorum and Botrytis cinerea.</title>
        <authorList>
            <person name="Amselem J."/>
            <person name="Cuomo C.A."/>
            <person name="van Kan J.A."/>
            <person name="Viaud M."/>
            <person name="Benito E.P."/>
            <person name="Couloux A."/>
            <person name="Coutinho P.M."/>
            <person name="de Vries R.P."/>
            <person name="Dyer P.S."/>
            <person name="Fillinger S."/>
            <person name="Fournier E."/>
            <person name="Gout L."/>
            <person name="Hahn M."/>
            <person name="Kohn L."/>
            <person name="Lapalu N."/>
            <person name="Plummer K.M."/>
            <person name="Pradier J.M."/>
            <person name="Quevillon E."/>
            <person name="Sharon A."/>
            <person name="Simon A."/>
            <person name="ten Have A."/>
            <person name="Tudzynski B."/>
            <person name="Tudzynski P."/>
            <person name="Wincker P."/>
            <person name="Andrew M."/>
            <person name="Anthouard V."/>
            <person name="Beever R.E."/>
            <person name="Beffa R."/>
            <person name="Benoit I."/>
            <person name="Bouzid O."/>
            <person name="Brault B."/>
            <person name="Chen Z."/>
            <person name="Choquer M."/>
            <person name="Collemare J."/>
            <person name="Cotton P."/>
            <person name="Danchin E.G."/>
            <person name="Da Silva C."/>
            <person name="Gautier A."/>
            <person name="Giraud C."/>
            <person name="Giraud T."/>
            <person name="Gonzalez C."/>
            <person name="Grossetete S."/>
            <person name="Guldener U."/>
            <person name="Henrissat B."/>
            <person name="Howlett B.J."/>
            <person name="Kodira C."/>
            <person name="Kretschmer M."/>
            <person name="Lappartient A."/>
            <person name="Leroch M."/>
            <person name="Levis C."/>
            <person name="Mauceli E."/>
            <person name="Neuveglise C."/>
            <person name="Oeser B."/>
            <person name="Pearson M."/>
            <person name="Poulain J."/>
            <person name="Poussereau N."/>
            <person name="Quesneville H."/>
            <person name="Rascle C."/>
            <person name="Schumacher J."/>
            <person name="Segurens B."/>
            <person name="Sexton A."/>
            <person name="Silva E."/>
            <person name="Sirven C."/>
            <person name="Soanes D.M."/>
            <person name="Talbot N.J."/>
            <person name="Templeton M."/>
            <person name="Yandava C."/>
            <person name="Yarden O."/>
            <person name="Zeng Q."/>
            <person name="Rollins J.A."/>
            <person name="Lebrun M.H."/>
            <person name="Dickman M."/>
        </authorList>
    </citation>
    <scope>NUCLEOTIDE SEQUENCE [LARGE SCALE GENOMIC DNA]</scope>
    <source>
        <strain evidence="2">T4</strain>
    </source>
</reference>
<dbReference type="EMBL" id="FQ790262">
    <property type="protein sequence ID" value="CCD33807.1"/>
    <property type="molecule type" value="Genomic_DNA"/>
</dbReference>
<dbReference type="Proteomes" id="UP000008177">
    <property type="component" value="Unplaced contigs"/>
</dbReference>
<sequence length="88" mass="10365">MLAVIKRKKFISRSPTSEWAWKLIVQGIDELGRMLYIAHRRNGCKEARKCSDLESWKVYATLKVLVWYLGVTRWFGIACMRYVKLVKA</sequence>
<gene>
    <name evidence="1" type="ORF">BofuT4_uP064090.1</name>
</gene>